<dbReference type="OrthoDB" id="9812273at2"/>
<feature type="binding site" evidence="13">
    <location>
        <position position="253"/>
    </location>
    <ligand>
        <name>sn-glycerol 3-phosphate</name>
        <dbReference type="ChEBI" id="CHEBI:57597"/>
    </ligand>
</feature>
<dbReference type="Gene3D" id="3.40.50.720">
    <property type="entry name" value="NAD(P)-binding Rossmann-like Domain"/>
    <property type="match status" value="1"/>
</dbReference>
<feature type="binding site" evidence="13">
    <location>
        <position position="49"/>
    </location>
    <ligand>
        <name>NADPH</name>
        <dbReference type="ChEBI" id="CHEBI:57783"/>
    </ligand>
</feature>
<feature type="binding site" evidence="13">
    <location>
        <position position="251"/>
    </location>
    <ligand>
        <name>sn-glycerol 3-phosphate</name>
        <dbReference type="ChEBI" id="CHEBI:57597"/>
    </ligand>
</feature>
<dbReference type="PIRSF" id="PIRSF000114">
    <property type="entry name" value="Glycerol-3-P_dh"/>
    <property type="match status" value="1"/>
</dbReference>
<feature type="binding site" evidence="13">
    <location>
        <position position="32"/>
    </location>
    <ligand>
        <name>NADPH</name>
        <dbReference type="ChEBI" id="CHEBI:57783"/>
    </ligand>
</feature>
<keyword evidence="21" id="KW-1185">Reference proteome</keyword>
<proteinExistence type="inferred from homology"/>
<dbReference type="GO" id="GO:0006650">
    <property type="term" value="P:glycerophospholipid metabolic process"/>
    <property type="evidence" value="ECO:0007669"/>
    <property type="project" value="UniProtKB-UniRule"/>
</dbReference>
<keyword evidence="13" id="KW-0963">Cytoplasm</keyword>
<keyword evidence="13" id="KW-0547">Nucleotide-binding</keyword>
<comment type="catalytic activity">
    <reaction evidence="9">
        <text>sn-glycerol 3-phosphate + NADP(+) = dihydroxyacetone phosphate + NADPH + H(+)</text>
        <dbReference type="Rhea" id="RHEA:11096"/>
        <dbReference type="ChEBI" id="CHEBI:15378"/>
        <dbReference type="ChEBI" id="CHEBI:57597"/>
        <dbReference type="ChEBI" id="CHEBI:57642"/>
        <dbReference type="ChEBI" id="CHEBI:57783"/>
        <dbReference type="ChEBI" id="CHEBI:58349"/>
        <dbReference type="EC" id="1.1.1.94"/>
    </reaction>
    <physiologicalReaction direction="right-to-left" evidence="9">
        <dbReference type="Rhea" id="RHEA:11098"/>
    </physiologicalReaction>
</comment>
<feature type="binding site" evidence="13">
    <location>
        <position position="278"/>
    </location>
    <ligand>
        <name>NADPH</name>
        <dbReference type="ChEBI" id="CHEBI:57783"/>
    </ligand>
</feature>
<protein>
    <recommendedName>
        <fullName evidence="11 13">Glycerol-3-phosphate dehydrogenase [NAD(P)+]</fullName>
        <ecNumber evidence="10 13">1.1.1.94</ecNumber>
    </recommendedName>
    <alternativeName>
        <fullName evidence="13">NAD(P)(+)-dependent glycerol-3-phosphate dehydrogenase</fullName>
    </alternativeName>
    <alternativeName>
        <fullName evidence="12 13">NAD(P)H-dependent dihydroxyacetone-phosphate reductase</fullName>
    </alternativeName>
</protein>
<dbReference type="GO" id="GO:0141153">
    <property type="term" value="F:glycerol-3-phosphate dehydrogenase (NADP+) activity"/>
    <property type="evidence" value="ECO:0007669"/>
    <property type="project" value="RHEA"/>
</dbReference>
<sequence length="336" mass="36682">MTTLSVFGAGSWGTALAHVLASNGHQVCLWCRRQEQAEFINSKRMNPDYLKDIPLAAGIYATWQLDEAATYSKNWVVAVPTQAIRTLFTSLQEFTPPISLCNVAKGIEIETLKCISQISKDFFPDTFYAVLSGPSHAEEVVRGFPTATIVASSSFETCQYWQRLFNSPRFRVYTGNDVAGVEIGGAVKNIIAIASGIAKAMNLGDNATAALVSRGLAEIMRLGAKMGAHPLTLAGLAGVGDLVVTCYSFHSRNFRLGKLLGEGKNLEEAKKILGQVAEGAFTVRAIVHLAREYDVELPIADSVYRLLYEGTSPKEELENLLTRDPKPEYPPAIFWS</sequence>
<evidence type="ECO:0000256" key="12">
    <source>
        <dbReference type="ARBA" id="ARBA00080511"/>
    </source>
</evidence>
<evidence type="ECO:0000256" key="10">
    <source>
        <dbReference type="ARBA" id="ARBA00066687"/>
    </source>
</evidence>
<feature type="binding site" evidence="13">
    <location>
        <position position="12"/>
    </location>
    <ligand>
        <name>NADPH</name>
        <dbReference type="ChEBI" id="CHEBI:57783"/>
    </ligand>
</feature>
<feature type="binding site" evidence="15">
    <location>
        <begin position="252"/>
        <end position="253"/>
    </location>
    <ligand>
        <name>substrate</name>
    </ligand>
</feature>
<dbReference type="Proteomes" id="UP000002366">
    <property type="component" value="Chromosome"/>
</dbReference>
<dbReference type="InterPro" id="IPR011128">
    <property type="entry name" value="G3P_DH_NAD-dep_N"/>
</dbReference>
<feature type="binding site" evidence="16">
    <location>
        <position position="252"/>
    </location>
    <ligand>
        <name>NAD(+)</name>
        <dbReference type="ChEBI" id="CHEBI:57540"/>
    </ligand>
</feature>
<accession>D5EGQ6</accession>
<keyword evidence="7 13" id="KW-0594">Phospholipid biosynthesis</keyword>
<keyword evidence="8 13" id="KW-1208">Phospholipid metabolism</keyword>
<dbReference type="InterPro" id="IPR006168">
    <property type="entry name" value="G3P_DH_NAD-dep"/>
</dbReference>
<dbReference type="STRING" id="572547.Amico_1622"/>
<dbReference type="InterPro" id="IPR013328">
    <property type="entry name" value="6PGD_dom2"/>
</dbReference>
<dbReference type="InterPro" id="IPR036291">
    <property type="entry name" value="NAD(P)-bd_dom_sf"/>
</dbReference>
<dbReference type="AlphaFoldDB" id="D5EGQ6"/>
<keyword evidence="6 13" id="KW-0443">Lipid metabolism</keyword>
<dbReference type="PANTHER" id="PTHR11728:SF1">
    <property type="entry name" value="GLYCEROL-3-PHOSPHATE DEHYDROGENASE [NAD(+)] 2, CHLOROPLASTIC"/>
    <property type="match status" value="1"/>
</dbReference>
<feature type="binding site" evidence="13">
    <location>
        <position position="252"/>
    </location>
    <ligand>
        <name>NADPH</name>
        <dbReference type="ChEBI" id="CHEBI:57783"/>
    </ligand>
</feature>
<evidence type="ECO:0000256" key="17">
    <source>
        <dbReference type="RuleBase" id="RU000437"/>
    </source>
</evidence>
<keyword evidence="3 13" id="KW-0521">NADP</keyword>
<comment type="pathway">
    <text evidence="13">Membrane lipid metabolism; glycerophospholipid metabolism.</text>
</comment>
<feature type="domain" description="Glycerol-3-phosphate dehydrogenase NAD-dependent N-terminal" evidence="18">
    <location>
        <begin position="5"/>
        <end position="154"/>
    </location>
</feature>
<feature type="binding site" evidence="13">
    <location>
        <position position="188"/>
    </location>
    <ligand>
        <name>sn-glycerol 3-phosphate</name>
        <dbReference type="ChEBI" id="CHEBI:57597"/>
    </ligand>
</feature>
<evidence type="ECO:0000256" key="6">
    <source>
        <dbReference type="ARBA" id="ARBA00023098"/>
    </source>
</evidence>
<dbReference type="SUPFAM" id="SSF51735">
    <property type="entry name" value="NAD(P)-binding Rossmann-fold domains"/>
    <property type="match status" value="1"/>
</dbReference>
<feature type="binding site" evidence="13">
    <location>
        <position position="133"/>
    </location>
    <ligand>
        <name>sn-glycerol 3-phosphate</name>
        <dbReference type="ChEBI" id="CHEBI:57597"/>
    </ligand>
</feature>
<comment type="subcellular location">
    <subcellularLocation>
        <location evidence="13">Cytoplasm</location>
    </subcellularLocation>
</comment>
<keyword evidence="4 13" id="KW-0560">Oxidoreductase</keyword>
<feature type="binding site" evidence="13">
    <location>
        <position position="105"/>
    </location>
    <ligand>
        <name>sn-glycerol 3-phosphate</name>
        <dbReference type="ChEBI" id="CHEBI:57597"/>
    </ligand>
</feature>
<evidence type="ECO:0000259" key="18">
    <source>
        <dbReference type="Pfam" id="PF01210"/>
    </source>
</evidence>
<evidence type="ECO:0000256" key="16">
    <source>
        <dbReference type="PIRSR" id="PIRSR000114-3"/>
    </source>
</evidence>
<dbReference type="RefSeq" id="WP_013049001.1">
    <property type="nucleotide sequence ID" value="NC_014011.1"/>
</dbReference>
<dbReference type="NCBIfam" id="NF000940">
    <property type="entry name" value="PRK00094.1-2"/>
    <property type="match status" value="1"/>
</dbReference>
<comment type="similarity">
    <text evidence="1 13 17">Belongs to the NAD-dependent glycerol-3-phosphate dehydrogenase family.</text>
</comment>
<feature type="binding site" evidence="13">
    <location>
        <position position="252"/>
    </location>
    <ligand>
        <name>sn-glycerol 3-phosphate</name>
        <dbReference type="ChEBI" id="CHEBI:57597"/>
    </ligand>
</feature>
<feature type="binding site" evidence="15">
    <location>
        <position position="105"/>
    </location>
    <ligand>
        <name>substrate</name>
    </ligand>
</feature>
<dbReference type="GO" id="GO:0008654">
    <property type="term" value="P:phospholipid biosynthetic process"/>
    <property type="evidence" value="ECO:0007669"/>
    <property type="project" value="UniProtKB-KW"/>
</dbReference>
<organism evidence="20 21">
    <name type="scientific">Aminobacterium colombiense (strain DSM 12261 / ALA-1)</name>
    <dbReference type="NCBI Taxonomy" id="572547"/>
    <lineage>
        <taxon>Bacteria</taxon>
        <taxon>Thermotogati</taxon>
        <taxon>Synergistota</taxon>
        <taxon>Synergistia</taxon>
        <taxon>Synergistales</taxon>
        <taxon>Aminobacteriaceae</taxon>
        <taxon>Aminobacterium</taxon>
    </lineage>
</organism>
<dbReference type="Gene3D" id="1.10.1040.10">
    <property type="entry name" value="N-(1-d-carboxylethyl)-l-norvaline Dehydrogenase, domain 2"/>
    <property type="match status" value="1"/>
</dbReference>
<evidence type="ECO:0000256" key="9">
    <source>
        <dbReference type="ARBA" id="ARBA00052716"/>
    </source>
</evidence>
<dbReference type="HAMAP" id="MF_00394">
    <property type="entry name" value="NAD_Glyc3P_dehydrog"/>
    <property type="match status" value="1"/>
</dbReference>
<dbReference type="Pfam" id="PF01210">
    <property type="entry name" value="NAD_Gly3P_dh_N"/>
    <property type="match status" value="1"/>
</dbReference>
<evidence type="ECO:0000256" key="8">
    <source>
        <dbReference type="ARBA" id="ARBA00023264"/>
    </source>
</evidence>
<gene>
    <name evidence="13" type="primary">gpsA</name>
    <name evidence="20" type="ordered locus">Amico_1622</name>
</gene>
<evidence type="ECO:0000256" key="4">
    <source>
        <dbReference type="ARBA" id="ARBA00023002"/>
    </source>
</evidence>
<feature type="binding site" evidence="16">
    <location>
        <position position="137"/>
    </location>
    <ligand>
        <name>NAD(+)</name>
        <dbReference type="ChEBI" id="CHEBI:57540"/>
    </ligand>
</feature>
<evidence type="ECO:0000256" key="14">
    <source>
        <dbReference type="PIRSR" id="PIRSR000114-1"/>
    </source>
</evidence>
<dbReference type="PROSITE" id="PS00957">
    <property type="entry name" value="NAD_G3PDH"/>
    <property type="match status" value="1"/>
</dbReference>
<dbReference type="GO" id="GO:0005975">
    <property type="term" value="P:carbohydrate metabolic process"/>
    <property type="evidence" value="ECO:0007669"/>
    <property type="project" value="InterPro"/>
</dbReference>
<evidence type="ECO:0000256" key="11">
    <source>
        <dbReference type="ARBA" id="ARBA00069372"/>
    </source>
</evidence>
<evidence type="ECO:0000256" key="1">
    <source>
        <dbReference type="ARBA" id="ARBA00011009"/>
    </source>
</evidence>
<dbReference type="GO" id="GO:0046168">
    <property type="term" value="P:glycerol-3-phosphate catabolic process"/>
    <property type="evidence" value="ECO:0007669"/>
    <property type="project" value="InterPro"/>
</dbReference>
<dbReference type="FunFam" id="3.40.50.720:FF:000019">
    <property type="entry name" value="Glycerol-3-phosphate dehydrogenase [NAD(P)+]"/>
    <property type="match status" value="1"/>
</dbReference>
<evidence type="ECO:0000256" key="3">
    <source>
        <dbReference type="ARBA" id="ARBA00022857"/>
    </source>
</evidence>
<dbReference type="eggNOG" id="COG0240">
    <property type="taxonomic scope" value="Bacteria"/>
</dbReference>
<dbReference type="PANTHER" id="PTHR11728">
    <property type="entry name" value="GLYCEROL-3-PHOSPHATE DEHYDROGENASE"/>
    <property type="match status" value="1"/>
</dbReference>
<reference evidence="20 21" key="1">
    <citation type="journal article" date="2010" name="Stand. Genomic Sci.">
        <title>Complete genome sequence of Aminobacterium colombiense type strain (ALA-1).</title>
        <authorList>
            <person name="Chertkov O."/>
            <person name="Sikorski J."/>
            <person name="Brambilla E."/>
            <person name="Lapidus A."/>
            <person name="Copeland A."/>
            <person name="Glavina Del Rio T."/>
            <person name="Nolan M."/>
            <person name="Lucas S."/>
            <person name="Tice H."/>
            <person name="Cheng J.F."/>
            <person name="Han C."/>
            <person name="Detter J.C."/>
            <person name="Bruce D."/>
            <person name="Tapia R."/>
            <person name="Goodwin L."/>
            <person name="Pitluck S."/>
            <person name="Liolios K."/>
            <person name="Ivanova N."/>
            <person name="Mavromatis K."/>
            <person name="Ovchinnikova G."/>
            <person name="Pati A."/>
            <person name="Chen A."/>
            <person name="Palaniappan K."/>
            <person name="Land M."/>
            <person name="Hauser L."/>
            <person name="Chang Y.J."/>
            <person name="Jeffries C.D."/>
            <person name="Spring S."/>
            <person name="Rohde M."/>
            <person name="Goker M."/>
            <person name="Bristow J."/>
            <person name="Eisen J.A."/>
            <person name="Markowitz V."/>
            <person name="Hugenholtz P."/>
            <person name="Kyrpides N.C."/>
            <person name="Klenk H.P."/>
        </authorList>
    </citation>
    <scope>NUCLEOTIDE SEQUENCE [LARGE SCALE GENOMIC DNA]</scope>
    <source>
        <strain evidence="21">DSM 12261 / ALA-1</strain>
    </source>
</reference>
<dbReference type="NCBIfam" id="NF000942">
    <property type="entry name" value="PRK00094.1-4"/>
    <property type="match status" value="1"/>
</dbReference>
<keyword evidence="5 13" id="KW-0520">NAD</keyword>
<dbReference type="FunFam" id="1.10.1040.10:FF:000001">
    <property type="entry name" value="Glycerol-3-phosphate dehydrogenase [NAD(P)+]"/>
    <property type="match status" value="1"/>
</dbReference>
<dbReference type="EC" id="1.1.1.94" evidence="10 13"/>
<feature type="binding site" evidence="13">
    <location>
        <position position="276"/>
    </location>
    <ligand>
        <name>NADPH</name>
        <dbReference type="ChEBI" id="CHEBI:57783"/>
    </ligand>
</feature>
<feature type="binding site" evidence="13">
    <location>
        <position position="33"/>
    </location>
    <ligand>
        <name>NADPH</name>
        <dbReference type="ChEBI" id="CHEBI:57783"/>
    </ligand>
</feature>
<dbReference type="InterPro" id="IPR008927">
    <property type="entry name" value="6-PGluconate_DH-like_C_sf"/>
</dbReference>
<evidence type="ECO:0000256" key="5">
    <source>
        <dbReference type="ARBA" id="ARBA00023027"/>
    </source>
</evidence>
<dbReference type="SUPFAM" id="SSF48179">
    <property type="entry name" value="6-phosphogluconate dehydrogenase C-terminal domain-like"/>
    <property type="match status" value="1"/>
</dbReference>
<feature type="active site" description="Proton acceptor" evidence="13 14">
    <location>
        <position position="188"/>
    </location>
</feature>
<evidence type="ECO:0000259" key="19">
    <source>
        <dbReference type="Pfam" id="PF07479"/>
    </source>
</evidence>
<evidence type="ECO:0000313" key="20">
    <source>
        <dbReference type="EMBL" id="ADE57738.1"/>
    </source>
</evidence>
<dbReference type="KEGG" id="aco:Amico_1622"/>
<evidence type="ECO:0000256" key="15">
    <source>
        <dbReference type="PIRSR" id="PIRSR000114-2"/>
    </source>
</evidence>
<evidence type="ECO:0000313" key="21">
    <source>
        <dbReference type="Proteomes" id="UP000002366"/>
    </source>
</evidence>
<feature type="binding site" evidence="13">
    <location>
        <position position="105"/>
    </location>
    <ligand>
        <name>NADPH</name>
        <dbReference type="ChEBI" id="CHEBI:57783"/>
    </ligand>
</feature>
<comment type="function">
    <text evidence="13">Catalyzes the reduction of the glycolytic intermediate dihydroxyacetone phosphate (DHAP) to sn-glycerol 3-phosphate (G3P), the key precursor for phospholipid synthesis.</text>
</comment>
<dbReference type="PRINTS" id="PR00077">
    <property type="entry name" value="GPDHDRGNASE"/>
</dbReference>
<evidence type="ECO:0000256" key="2">
    <source>
        <dbReference type="ARBA" id="ARBA00022516"/>
    </source>
</evidence>
<name>D5EGQ6_AMICL</name>
<feature type="binding site" evidence="16">
    <location>
        <begin position="8"/>
        <end position="13"/>
    </location>
    <ligand>
        <name>NAD(+)</name>
        <dbReference type="ChEBI" id="CHEBI:57540"/>
    </ligand>
</feature>
<feature type="binding site" evidence="13">
    <location>
        <position position="241"/>
    </location>
    <ligand>
        <name>sn-glycerol 3-phosphate</name>
        <dbReference type="ChEBI" id="CHEBI:57597"/>
    </ligand>
</feature>
<evidence type="ECO:0000256" key="7">
    <source>
        <dbReference type="ARBA" id="ARBA00023209"/>
    </source>
</evidence>
<dbReference type="GO" id="GO:0046167">
    <property type="term" value="P:glycerol-3-phosphate biosynthetic process"/>
    <property type="evidence" value="ECO:0007669"/>
    <property type="project" value="UniProtKB-UniRule"/>
</dbReference>
<evidence type="ECO:0000256" key="13">
    <source>
        <dbReference type="HAMAP-Rule" id="MF_00394"/>
    </source>
</evidence>
<dbReference type="GO" id="GO:0051287">
    <property type="term" value="F:NAD binding"/>
    <property type="evidence" value="ECO:0007669"/>
    <property type="project" value="InterPro"/>
</dbReference>
<keyword evidence="2 13" id="KW-0444">Lipid biosynthesis</keyword>
<feature type="domain" description="Glycerol-3-phosphate dehydrogenase NAD-dependent C-terminal" evidence="19">
    <location>
        <begin position="177"/>
        <end position="317"/>
    </location>
</feature>
<feature type="binding site" evidence="13">
    <location>
        <position position="11"/>
    </location>
    <ligand>
        <name>NADPH</name>
        <dbReference type="ChEBI" id="CHEBI:57783"/>
    </ligand>
</feature>
<dbReference type="HOGENOM" id="CLU_033449_0_2_0"/>
<comment type="catalytic activity">
    <reaction evidence="13">
        <text>sn-glycerol 3-phosphate + NAD(+) = dihydroxyacetone phosphate + NADH + H(+)</text>
        <dbReference type="Rhea" id="RHEA:11092"/>
        <dbReference type="ChEBI" id="CHEBI:15378"/>
        <dbReference type="ChEBI" id="CHEBI:57540"/>
        <dbReference type="ChEBI" id="CHEBI:57597"/>
        <dbReference type="ChEBI" id="CHEBI:57642"/>
        <dbReference type="ChEBI" id="CHEBI:57945"/>
        <dbReference type="EC" id="1.1.1.94"/>
    </reaction>
</comment>
<feature type="binding site" evidence="13">
    <location>
        <position position="137"/>
    </location>
    <ligand>
        <name>NADPH</name>
        <dbReference type="ChEBI" id="CHEBI:57783"/>
    </ligand>
</feature>
<dbReference type="GO" id="GO:0141152">
    <property type="term" value="F:glycerol-3-phosphate dehydrogenase (NAD+) activity"/>
    <property type="evidence" value="ECO:0007669"/>
    <property type="project" value="RHEA"/>
</dbReference>
<dbReference type="EMBL" id="CP001997">
    <property type="protein sequence ID" value="ADE57738.1"/>
    <property type="molecule type" value="Genomic_DNA"/>
</dbReference>
<dbReference type="UniPathway" id="UPA00940"/>
<dbReference type="GO" id="GO:0005829">
    <property type="term" value="C:cytosol"/>
    <property type="evidence" value="ECO:0007669"/>
    <property type="project" value="TreeGrafter"/>
</dbReference>
<feature type="binding site" evidence="13">
    <location>
        <position position="135"/>
    </location>
    <ligand>
        <name>sn-glycerol 3-phosphate</name>
        <dbReference type="ChEBI" id="CHEBI:57597"/>
    </ligand>
</feature>
<dbReference type="Pfam" id="PF07479">
    <property type="entry name" value="NAD_Gly3P_dh_C"/>
    <property type="match status" value="1"/>
</dbReference>
<dbReference type="InterPro" id="IPR006109">
    <property type="entry name" value="G3P_DH_NAD-dep_C"/>
</dbReference>